<dbReference type="EMBL" id="JAWDGP010004892">
    <property type="protein sequence ID" value="KAK3761440.1"/>
    <property type="molecule type" value="Genomic_DNA"/>
</dbReference>
<protein>
    <submittedName>
        <fullName evidence="1">Uncharacterized protein</fullName>
    </submittedName>
</protein>
<comment type="caution">
    <text evidence="1">The sequence shown here is derived from an EMBL/GenBank/DDBJ whole genome shotgun (WGS) entry which is preliminary data.</text>
</comment>
<reference evidence="1" key="1">
    <citation type="journal article" date="2023" name="G3 (Bethesda)">
        <title>A reference genome for the long-term kleptoplast-retaining sea slug Elysia crispata morphotype clarki.</title>
        <authorList>
            <person name="Eastman K.E."/>
            <person name="Pendleton A.L."/>
            <person name="Shaikh M.A."/>
            <person name="Suttiyut T."/>
            <person name="Ogas R."/>
            <person name="Tomko P."/>
            <person name="Gavelis G."/>
            <person name="Widhalm J.R."/>
            <person name="Wisecaver J.H."/>
        </authorList>
    </citation>
    <scope>NUCLEOTIDE SEQUENCE</scope>
    <source>
        <strain evidence="1">ECLA1</strain>
    </source>
</reference>
<organism evidence="1 2">
    <name type="scientific">Elysia crispata</name>
    <name type="common">lettuce slug</name>
    <dbReference type="NCBI Taxonomy" id="231223"/>
    <lineage>
        <taxon>Eukaryota</taxon>
        <taxon>Metazoa</taxon>
        <taxon>Spiralia</taxon>
        <taxon>Lophotrochozoa</taxon>
        <taxon>Mollusca</taxon>
        <taxon>Gastropoda</taxon>
        <taxon>Heterobranchia</taxon>
        <taxon>Euthyneura</taxon>
        <taxon>Panpulmonata</taxon>
        <taxon>Sacoglossa</taxon>
        <taxon>Placobranchoidea</taxon>
        <taxon>Plakobranchidae</taxon>
        <taxon>Elysia</taxon>
    </lineage>
</organism>
<accession>A0AAE0Z2J6</accession>
<gene>
    <name evidence="1" type="ORF">RRG08_065261</name>
</gene>
<evidence type="ECO:0000313" key="1">
    <source>
        <dbReference type="EMBL" id="KAK3761440.1"/>
    </source>
</evidence>
<evidence type="ECO:0000313" key="2">
    <source>
        <dbReference type="Proteomes" id="UP001283361"/>
    </source>
</evidence>
<dbReference type="Proteomes" id="UP001283361">
    <property type="component" value="Unassembled WGS sequence"/>
</dbReference>
<sequence>MWPYQPLLLQSIILSDSSTGHCCYRAPFCEIAAPATIVTEFHVSSMLSDSSTGHCCYRAPCCEIAAPATVATEFHVVR</sequence>
<name>A0AAE0Z2J6_9GAST</name>
<dbReference type="AlphaFoldDB" id="A0AAE0Z2J6"/>
<keyword evidence="2" id="KW-1185">Reference proteome</keyword>
<proteinExistence type="predicted"/>